<organism evidence="2 3">
    <name type="scientific">Campylobacter majalis</name>
    <dbReference type="NCBI Taxonomy" id="2790656"/>
    <lineage>
        <taxon>Bacteria</taxon>
        <taxon>Pseudomonadati</taxon>
        <taxon>Campylobacterota</taxon>
        <taxon>Epsilonproteobacteria</taxon>
        <taxon>Campylobacterales</taxon>
        <taxon>Campylobacteraceae</taxon>
        <taxon>Campylobacter</taxon>
    </lineage>
</organism>
<sequence>MKKIIIASLAASSFAFGASDEQIKGFYSQMLPPNVKVSIDERIKVQDDVEAIVVKLSDDKVSESDVIFTKGDFVFPDVIDLKEGKSYKSEINNKMTDKKVSVVYKNESKENIISLGNDSKKPTKVMFSDPECPYCRAELAQIEKHLKTENIKIILTPVHDISSLEKSHLIYKEIATAKSDSDKVKILRKYFAEDAKVPENSVSEKEVAKMNELRQKYFSAGIRSVPKYLDEANLIK</sequence>
<evidence type="ECO:0000313" key="3">
    <source>
        <dbReference type="Proteomes" id="UP000789803"/>
    </source>
</evidence>
<protein>
    <recommendedName>
        <fullName evidence="4">DsbA family protein</fullName>
    </recommendedName>
</protein>
<name>A0ABN7K510_9BACT</name>
<evidence type="ECO:0000256" key="1">
    <source>
        <dbReference type="SAM" id="SignalP"/>
    </source>
</evidence>
<dbReference type="InterPro" id="IPR036249">
    <property type="entry name" value="Thioredoxin-like_sf"/>
</dbReference>
<gene>
    <name evidence="2" type="ORF">LMG7974_00448</name>
</gene>
<dbReference type="EMBL" id="CAJHOF010000003">
    <property type="protein sequence ID" value="CAD7287569.1"/>
    <property type="molecule type" value="Genomic_DNA"/>
</dbReference>
<proteinExistence type="predicted"/>
<reference evidence="2 3" key="1">
    <citation type="submission" date="2020-11" db="EMBL/GenBank/DDBJ databases">
        <authorList>
            <person name="Peeters C."/>
        </authorList>
    </citation>
    <scope>NUCLEOTIDE SEQUENCE [LARGE SCALE GENOMIC DNA]</scope>
    <source>
        <strain evidence="2 3">LMG 7974</strain>
    </source>
</reference>
<feature type="signal peptide" evidence="1">
    <location>
        <begin position="1"/>
        <end position="17"/>
    </location>
</feature>
<keyword evidence="3" id="KW-1185">Reference proteome</keyword>
<comment type="caution">
    <text evidence="2">The sequence shown here is derived from an EMBL/GenBank/DDBJ whole genome shotgun (WGS) entry which is preliminary data.</text>
</comment>
<accession>A0ABN7K510</accession>
<dbReference type="RefSeq" id="WP_229932270.1">
    <property type="nucleotide sequence ID" value="NZ_CAJHOF010000003.1"/>
</dbReference>
<dbReference type="Proteomes" id="UP000789803">
    <property type="component" value="Unassembled WGS sequence"/>
</dbReference>
<keyword evidence="1" id="KW-0732">Signal</keyword>
<feature type="chain" id="PRO_5046773331" description="DsbA family protein" evidence="1">
    <location>
        <begin position="18"/>
        <end position="236"/>
    </location>
</feature>
<evidence type="ECO:0008006" key="4">
    <source>
        <dbReference type="Google" id="ProtNLM"/>
    </source>
</evidence>
<dbReference type="Gene3D" id="3.40.30.10">
    <property type="entry name" value="Glutaredoxin"/>
    <property type="match status" value="1"/>
</dbReference>
<dbReference type="SUPFAM" id="SSF52833">
    <property type="entry name" value="Thioredoxin-like"/>
    <property type="match status" value="1"/>
</dbReference>
<evidence type="ECO:0000313" key="2">
    <source>
        <dbReference type="EMBL" id="CAD7287569.1"/>
    </source>
</evidence>